<comment type="similarity">
    <text evidence="2">Belongs to the YkuD family.</text>
</comment>
<keyword evidence="8" id="KW-0732">Signal</keyword>
<dbReference type="Gene3D" id="1.10.101.10">
    <property type="entry name" value="PGBD-like superfamily/PGBD"/>
    <property type="match status" value="1"/>
</dbReference>
<evidence type="ECO:0000313" key="11">
    <source>
        <dbReference type="Proteomes" id="UP001501126"/>
    </source>
</evidence>
<feature type="domain" description="L,D-TPase catalytic" evidence="9">
    <location>
        <begin position="333"/>
        <end position="506"/>
    </location>
</feature>
<evidence type="ECO:0000256" key="7">
    <source>
        <dbReference type="PROSITE-ProRule" id="PRU01373"/>
    </source>
</evidence>
<dbReference type="InterPro" id="IPR038063">
    <property type="entry name" value="Transpep_catalytic_dom"/>
</dbReference>
<dbReference type="InterPro" id="IPR045380">
    <property type="entry name" value="LD_TPept_scaffold_dom"/>
</dbReference>
<dbReference type="Pfam" id="PF01471">
    <property type="entry name" value="PG_binding_1"/>
    <property type="match status" value="1"/>
</dbReference>
<evidence type="ECO:0000256" key="5">
    <source>
        <dbReference type="ARBA" id="ARBA00022984"/>
    </source>
</evidence>
<reference evidence="11" key="1">
    <citation type="journal article" date="2019" name="Int. J. Syst. Evol. Microbiol.">
        <title>The Global Catalogue of Microorganisms (GCM) 10K type strain sequencing project: providing services to taxonomists for standard genome sequencing and annotation.</title>
        <authorList>
            <consortium name="The Broad Institute Genomics Platform"/>
            <consortium name="The Broad Institute Genome Sequencing Center for Infectious Disease"/>
            <person name="Wu L."/>
            <person name="Ma J."/>
        </authorList>
    </citation>
    <scope>NUCLEOTIDE SEQUENCE [LARGE SCALE GENOMIC DNA]</scope>
    <source>
        <strain evidence="11">JCM 16083</strain>
    </source>
</reference>
<dbReference type="Proteomes" id="UP001501126">
    <property type="component" value="Unassembled WGS sequence"/>
</dbReference>
<dbReference type="Pfam" id="PF03734">
    <property type="entry name" value="YkuD"/>
    <property type="match status" value="1"/>
</dbReference>
<name>A0ABP3YAK2_9FLAO</name>
<feature type="signal peptide" evidence="8">
    <location>
        <begin position="1"/>
        <end position="24"/>
    </location>
</feature>
<gene>
    <name evidence="10" type="ORF">GCM10009118_30720</name>
</gene>
<dbReference type="PROSITE" id="PS52029">
    <property type="entry name" value="LD_TPASE"/>
    <property type="match status" value="1"/>
</dbReference>
<evidence type="ECO:0000313" key="10">
    <source>
        <dbReference type="EMBL" id="GAA0876662.1"/>
    </source>
</evidence>
<comment type="pathway">
    <text evidence="1 7">Cell wall biogenesis; peptidoglycan biosynthesis.</text>
</comment>
<dbReference type="InterPro" id="IPR002477">
    <property type="entry name" value="Peptidoglycan-bd-like"/>
</dbReference>
<dbReference type="PANTHER" id="PTHR41533:SF2">
    <property type="entry name" value="BLR7131 PROTEIN"/>
    <property type="match status" value="1"/>
</dbReference>
<evidence type="ECO:0000256" key="4">
    <source>
        <dbReference type="ARBA" id="ARBA00022960"/>
    </source>
</evidence>
<organism evidence="10 11">
    <name type="scientific">Wandonia haliotis</name>
    <dbReference type="NCBI Taxonomy" id="574963"/>
    <lineage>
        <taxon>Bacteria</taxon>
        <taxon>Pseudomonadati</taxon>
        <taxon>Bacteroidota</taxon>
        <taxon>Flavobacteriia</taxon>
        <taxon>Flavobacteriales</taxon>
        <taxon>Crocinitomicaceae</taxon>
        <taxon>Wandonia</taxon>
    </lineage>
</organism>
<dbReference type="EMBL" id="BAAAFH010000022">
    <property type="protein sequence ID" value="GAA0876662.1"/>
    <property type="molecule type" value="Genomic_DNA"/>
</dbReference>
<feature type="active site" description="Nucleophile" evidence="7">
    <location>
        <position position="484"/>
    </location>
</feature>
<dbReference type="RefSeq" id="WP_343789968.1">
    <property type="nucleotide sequence ID" value="NZ_BAAAFH010000022.1"/>
</dbReference>
<dbReference type="CDD" id="cd16913">
    <property type="entry name" value="YkuD_like"/>
    <property type="match status" value="1"/>
</dbReference>
<dbReference type="PANTHER" id="PTHR41533">
    <property type="entry name" value="L,D-TRANSPEPTIDASE HI_1667-RELATED"/>
    <property type="match status" value="1"/>
</dbReference>
<dbReference type="SUPFAM" id="SSF53955">
    <property type="entry name" value="Lysozyme-like"/>
    <property type="match status" value="1"/>
</dbReference>
<dbReference type="InterPro" id="IPR052905">
    <property type="entry name" value="LD-transpeptidase_YkuD-like"/>
</dbReference>
<evidence type="ECO:0000256" key="2">
    <source>
        <dbReference type="ARBA" id="ARBA00005992"/>
    </source>
</evidence>
<evidence type="ECO:0000256" key="6">
    <source>
        <dbReference type="ARBA" id="ARBA00023316"/>
    </source>
</evidence>
<comment type="caution">
    <text evidence="10">The sequence shown here is derived from an EMBL/GenBank/DDBJ whole genome shotgun (WGS) entry which is preliminary data.</text>
</comment>
<keyword evidence="4 7" id="KW-0133">Cell shape</keyword>
<dbReference type="Pfam" id="PF20142">
    <property type="entry name" value="Scaffold"/>
    <property type="match status" value="1"/>
</dbReference>
<proteinExistence type="inferred from homology"/>
<dbReference type="InterPro" id="IPR036366">
    <property type="entry name" value="PGBDSf"/>
</dbReference>
<keyword evidence="5 7" id="KW-0573">Peptidoglycan synthesis</keyword>
<accession>A0ABP3YAK2</accession>
<dbReference type="InterPro" id="IPR023346">
    <property type="entry name" value="Lysozyme-like_dom_sf"/>
</dbReference>
<protein>
    <submittedName>
        <fullName evidence="10">L,D-transpeptidase family protein</fullName>
    </submittedName>
</protein>
<dbReference type="Gene3D" id="2.40.440.10">
    <property type="entry name" value="L,D-transpeptidase catalytic domain-like"/>
    <property type="match status" value="1"/>
</dbReference>
<evidence type="ECO:0000256" key="1">
    <source>
        <dbReference type="ARBA" id="ARBA00004752"/>
    </source>
</evidence>
<evidence type="ECO:0000259" key="9">
    <source>
        <dbReference type="PROSITE" id="PS52029"/>
    </source>
</evidence>
<dbReference type="PROSITE" id="PS51257">
    <property type="entry name" value="PROKAR_LIPOPROTEIN"/>
    <property type="match status" value="1"/>
</dbReference>
<keyword evidence="6 7" id="KW-0961">Cell wall biogenesis/degradation</keyword>
<keyword evidence="3" id="KW-0808">Transferase</keyword>
<feature type="chain" id="PRO_5045392663" evidence="8">
    <location>
        <begin position="25"/>
        <end position="568"/>
    </location>
</feature>
<evidence type="ECO:0000256" key="3">
    <source>
        <dbReference type="ARBA" id="ARBA00022679"/>
    </source>
</evidence>
<dbReference type="SUPFAM" id="SSF141523">
    <property type="entry name" value="L,D-transpeptidase catalytic domain-like"/>
    <property type="match status" value="1"/>
</dbReference>
<dbReference type="InterPro" id="IPR005490">
    <property type="entry name" value="LD_TPept_cat_dom"/>
</dbReference>
<keyword evidence="11" id="KW-1185">Reference proteome</keyword>
<sequence length="568" mass="65629">MIFNKLIYLPVIILLLQSCTSTNSETTPETVFENQFIAAKKEASDYIRKTIQLSDSTKGISIHGIRLKNPKEIETFYTTHHFSPGWLKHSDNMGLINEMARYIENIYYHGLNPSDYLADTILHYSQLVQTNKNLLLQPDFIARFDLLLSDAFFSLSQHLYYGKVSPKSLSAGWEIDQVKPALNFTSELALFLKGAQSLNSFMQRFYPSHPGYNKMVTYAQLLSETQKEDSFLVIIPENKITLHILEDSSYNEQLVNRLRYLGYTHQTLLDYTDSLQNLFTAIKNLQEHYGLNQDGAVGKRTYSALNETTEEKLGKLFVNMERLRWMPASFSEHYLLVNIADYTLDYIKNQDTLLHMRTVVGKDARQTPVFQARMTYLVFSPTWTLPPSILYEDVIPAVAKNIDYLQKKEMIVLDRSGNSVDPNTIDWKKAGKGNFPYRIRQKPGGLNALGRVKFMFPNTHSIYLHDTPSKSFFQRDSRTFSSGCIRIEKPIALAELLLENNSAEWTEEEIKEAMFSEEEQIVTLKEKPDVYIYYLTAWSTMTGEIHFREDVYSRDPEILKALQLTKKK</sequence>
<feature type="active site" description="Proton donor/acceptor" evidence="7">
    <location>
        <position position="465"/>
    </location>
</feature>
<evidence type="ECO:0000256" key="8">
    <source>
        <dbReference type="SAM" id="SignalP"/>
    </source>
</evidence>